<dbReference type="AlphaFoldDB" id="A0A1I5JS59"/>
<dbReference type="InterPro" id="IPR012454">
    <property type="entry name" value="DUF1659"/>
</dbReference>
<dbReference type="Pfam" id="PF07872">
    <property type="entry name" value="DUF1659"/>
    <property type="match status" value="1"/>
</dbReference>
<accession>A0A1I5JS59</accession>
<organism evidence="2 3">
    <name type="scientific">Eubacterium callanderi</name>
    <dbReference type="NCBI Taxonomy" id="53442"/>
    <lineage>
        <taxon>Bacteria</taxon>
        <taxon>Bacillati</taxon>
        <taxon>Bacillota</taxon>
        <taxon>Clostridia</taxon>
        <taxon>Eubacteriales</taxon>
        <taxon>Eubacteriaceae</taxon>
        <taxon>Eubacterium</taxon>
    </lineage>
</organism>
<comment type="caution">
    <text evidence="2">The sequence shown here is derived from an EMBL/GenBank/DDBJ whole genome shotgun (WGS) entry which is preliminary data.</text>
</comment>
<gene>
    <name evidence="2" type="ORF">H0N91_14130</name>
</gene>
<dbReference type="EMBL" id="JACCKS010000017">
    <property type="protein sequence ID" value="NZA39233.1"/>
    <property type="molecule type" value="Genomic_DNA"/>
</dbReference>
<feature type="domain" description="DUF1659" evidence="1">
    <location>
        <begin position="5"/>
        <end position="69"/>
    </location>
</feature>
<name>A0A1I5JS59_9FIRM</name>
<proteinExistence type="predicted"/>
<evidence type="ECO:0000313" key="2">
    <source>
        <dbReference type="EMBL" id="NZA39233.1"/>
    </source>
</evidence>
<protein>
    <recommendedName>
        <fullName evidence="1">DUF1659 domain-containing protein</fullName>
    </recommendedName>
</protein>
<reference evidence="2 3" key="1">
    <citation type="submission" date="2020-07" db="EMBL/GenBank/DDBJ databases">
        <title>Organ Donor 1.</title>
        <authorList>
            <person name="Marsh A.J."/>
            <person name="Azcarate-Peril M.A."/>
        </authorList>
    </citation>
    <scope>NUCLEOTIDE SEQUENCE [LARGE SCALE GENOMIC DNA]</scope>
    <source>
        <strain evidence="2 3">AMC0717</strain>
    </source>
</reference>
<dbReference type="RefSeq" id="WP_090412860.1">
    <property type="nucleotide sequence ID" value="NZ_CAUFHM010000004.1"/>
</dbReference>
<dbReference type="Proteomes" id="UP000586254">
    <property type="component" value="Unassembled WGS sequence"/>
</dbReference>
<evidence type="ECO:0000313" key="3">
    <source>
        <dbReference type="Proteomes" id="UP000586254"/>
    </source>
</evidence>
<evidence type="ECO:0000259" key="1">
    <source>
        <dbReference type="Pfam" id="PF07872"/>
    </source>
</evidence>
<sequence>MATIQKNTESIGMKITVNHGEREGKIVKSSKTYGDIKESVTDEAFVATAKAIAGMQEPIREKQVKVTAEELVEIA</sequence>